<gene>
    <name evidence="1" type="ORF">FPZ44_14265</name>
</gene>
<evidence type="ECO:0000313" key="2">
    <source>
        <dbReference type="Proteomes" id="UP000318102"/>
    </source>
</evidence>
<evidence type="ECO:0008006" key="3">
    <source>
        <dbReference type="Google" id="ProtNLM"/>
    </source>
</evidence>
<dbReference type="PROSITE" id="PS51257">
    <property type="entry name" value="PROKAR_LIPOPROTEIN"/>
    <property type="match status" value="1"/>
</dbReference>
<organism evidence="1 2">
    <name type="scientific">Paenibacillus agilis</name>
    <dbReference type="NCBI Taxonomy" id="3020863"/>
    <lineage>
        <taxon>Bacteria</taxon>
        <taxon>Bacillati</taxon>
        <taxon>Bacillota</taxon>
        <taxon>Bacilli</taxon>
        <taxon>Bacillales</taxon>
        <taxon>Paenibacillaceae</taxon>
        <taxon>Paenibacillus</taxon>
    </lineage>
</organism>
<protein>
    <recommendedName>
        <fullName evidence="3">DUF4829 domain-containing protein</fullName>
    </recommendedName>
</protein>
<name>A0A559J2K6_9BACL</name>
<dbReference type="AlphaFoldDB" id="A0A559J2K6"/>
<dbReference type="RefSeq" id="WP_144991229.1">
    <property type="nucleotide sequence ID" value="NZ_VNJK01000001.1"/>
</dbReference>
<accession>A0A559J2K6</accession>
<keyword evidence="2" id="KW-1185">Reference proteome</keyword>
<comment type="caution">
    <text evidence="1">The sequence shown here is derived from an EMBL/GenBank/DDBJ whole genome shotgun (WGS) entry which is preliminary data.</text>
</comment>
<reference evidence="1 2" key="1">
    <citation type="submission" date="2019-07" db="EMBL/GenBank/DDBJ databases">
        <authorList>
            <person name="Kim J."/>
        </authorList>
    </citation>
    <scope>NUCLEOTIDE SEQUENCE [LARGE SCALE GENOMIC DNA]</scope>
    <source>
        <strain evidence="1 2">N4</strain>
    </source>
</reference>
<dbReference type="Proteomes" id="UP000318102">
    <property type="component" value="Unassembled WGS sequence"/>
</dbReference>
<evidence type="ECO:0000313" key="1">
    <source>
        <dbReference type="EMBL" id="TVX94114.1"/>
    </source>
</evidence>
<dbReference type="OrthoDB" id="2650525at2"/>
<sequence length="158" mass="18163">MARIFVFLMCLIIVTGCTENKDKQNTEQTVYKYQYILDKAATSPRFLDTSNYTGNDLDVVKTLNMLMQYSLQNDLKGVLSLYAKESAAKDDETNKDVLSVIVSLDKPHFNYLSDTELEVNVDQSQITVDDPEASVYAENKRYYMVKENSEWKIKSIQN</sequence>
<dbReference type="EMBL" id="VNJK01000001">
    <property type="protein sequence ID" value="TVX94114.1"/>
    <property type="molecule type" value="Genomic_DNA"/>
</dbReference>
<proteinExistence type="predicted"/>